<feature type="region of interest" description="Disordered" evidence="1">
    <location>
        <begin position="195"/>
        <end position="243"/>
    </location>
</feature>
<organism evidence="2 3">
    <name type="scientific">Bacillus phage Whiting18</name>
    <dbReference type="NCBI Taxonomy" id="2803381"/>
    <lineage>
        <taxon>Viruses</taxon>
        <taxon>Duplodnaviria</taxon>
        <taxon>Heunggongvirae</taxon>
        <taxon>Uroviricota</taxon>
        <taxon>Caudoviricetes</taxon>
        <taxon>Salasmaviridae</taxon>
        <taxon>Picovirinae</taxon>
        <taxon>Salasvirus</taxon>
        <taxon>Salasvirus PZA</taxon>
    </lineage>
</organism>
<feature type="compositionally biased region" description="Basic and acidic residues" evidence="1">
    <location>
        <begin position="196"/>
        <end position="208"/>
    </location>
</feature>
<accession>A0A889IMS1</accession>
<gene>
    <name evidence="2" type="ORF">WHITING18_16</name>
</gene>
<feature type="region of interest" description="Disordered" evidence="1">
    <location>
        <begin position="109"/>
        <end position="169"/>
    </location>
</feature>
<feature type="compositionally biased region" description="Low complexity" evidence="1">
    <location>
        <begin position="209"/>
        <end position="234"/>
    </location>
</feature>
<name>A0A889IMS1_9CAUD</name>
<feature type="compositionally biased region" description="Polar residues" evidence="1">
    <location>
        <begin position="130"/>
        <end position="163"/>
    </location>
</feature>
<reference evidence="2" key="1">
    <citation type="submission" date="2021-01" db="EMBL/GenBank/DDBJ databases">
        <authorList>
            <person name="Bauer P.J."/>
            <person name="Dasari S."/>
            <person name="Whiting K."/>
            <person name="Temple L."/>
        </authorList>
    </citation>
    <scope>NUCLEOTIDE SEQUENCE</scope>
</reference>
<evidence type="ECO:0000256" key="1">
    <source>
        <dbReference type="SAM" id="MobiDB-lite"/>
    </source>
</evidence>
<feature type="compositionally biased region" description="Basic and acidic residues" evidence="1">
    <location>
        <begin position="115"/>
        <end position="129"/>
    </location>
</feature>
<evidence type="ECO:0000313" key="3">
    <source>
        <dbReference type="Proteomes" id="UP000628884"/>
    </source>
</evidence>
<evidence type="ECO:0000313" key="2">
    <source>
        <dbReference type="EMBL" id="QRD99294.1"/>
    </source>
</evidence>
<dbReference type="Proteomes" id="UP000628884">
    <property type="component" value="Segment"/>
</dbReference>
<proteinExistence type="predicted"/>
<dbReference type="EMBL" id="MW477480">
    <property type="protein sequence ID" value="QRD99294.1"/>
    <property type="molecule type" value="Genomic_DNA"/>
</dbReference>
<sequence length="296" mass="34186">MKQMSSYTMQLRTYIEMWSQGETGLSTAEKIEKGRPKLFDFNYPIFDESYRTIFETHFIRNFYMREIGFETEGLFKFHLETWLMINMPYFNKLFESELIKYDPLENTRVGVKSNTKNDTDRNDNRDVKQDLTSNGTSSTDAKQNDTSKTTGNEKSSGSGSITDDNFKRDLNADTADDRLQLTTKDGEGVLEYASQIEEHNENKKRDTKTSNTTDTTSNTTGTSTLDSDSKTSNKANTTSNDKLNSQINSVEDYIENRVGKIGTQSYARLVMDYREALLRIEQRIFNEMQELFMLVY</sequence>
<protein>
    <submittedName>
        <fullName evidence="2">Lower collar protein</fullName>
    </submittedName>
</protein>